<evidence type="ECO:0000259" key="18">
    <source>
        <dbReference type="Pfam" id="PF03447"/>
    </source>
</evidence>
<evidence type="ECO:0000256" key="2">
    <source>
        <dbReference type="ARBA" id="ARBA00005056"/>
    </source>
</evidence>
<feature type="binding site" evidence="14">
    <location>
        <position position="230"/>
    </location>
    <ligand>
        <name>L-homoserine</name>
        <dbReference type="ChEBI" id="CHEBI:57476"/>
    </ligand>
</feature>
<protein>
    <recommendedName>
        <fullName evidence="5 12">Homoserine dehydrogenase</fullName>
        <shortName evidence="12">HDH</shortName>
        <ecNumber evidence="5 12">1.1.1.3</ecNumber>
    </recommendedName>
</protein>
<dbReference type="Pfam" id="PF00742">
    <property type="entry name" value="Homoserine_dh"/>
    <property type="match status" value="1"/>
</dbReference>
<dbReference type="InterPro" id="IPR019811">
    <property type="entry name" value="HDH_CS"/>
</dbReference>
<accession>C1FI52</accession>
<keyword evidence="6 12" id="KW-0028">Amino-acid biosynthesis</keyword>
<dbReference type="FunCoup" id="C1FI52">
    <property type="interactions" value="441"/>
</dbReference>
<dbReference type="GO" id="GO:0009086">
    <property type="term" value="P:methionine biosynthetic process"/>
    <property type="evidence" value="ECO:0007669"/>
    <property type="project" value="UniProtKB-KW"/>
</dbReference>
<evidence type="ECO:0000256" key="8">
    <source>
        <dbReference type="ARBA" id="ARBA00022857"/>
    </source>
</evidence>
<dbReference type="InterPro" id="IPR036291">
    <property type="entry name" value="NAD(P)-bd_dom_sf"/>
</dbReference>
<dbReference type="AlphaFoldDB" id="C1FI52"/>
<evidence type="ECO:0000256" key="14">
    <source>
        <dbReference type="PIRSR" id="PIRSR036497-2"/>
    </source>
</evidence>
<dbReference type="InterPro" id="IPR005106">
    <property type="entry name" value="Asp/hSer_DH_NAD-bd"/>
</dbReference>
<dbReference type="UniPathway" id="UPA00050">
    <property type="reaction ID" value="UER00063"/>
</dbReference>
<dbReference type="PIRSF" id="PIRSF036497">
    <property type="entry name" value="HDH_short"/>
    <property type="match status" value="1"/>
</dbReference>
<reference evidence="19 20" key="1">
    <citation type="journal article" date="2009" name="Science">
        <title>Green evolution and dynamic adaptations revealed by genomes of the marine picoeukaryotes Micromonas.</title>
        <authorList>
            <person name="Worden A.Z."/>
            <person name="Lee J.H."/>
            <person name="Mock T."/>
            <person name="Rouze P."/>
            <person name="Simmons M.P."/>
            <person name="Aerts A.L."/>
            <person name="Allen A.E."/>
            <person name="Cuvelier M.L."/>
            <person name="Derelle E."/>
            <person name="Everett M.V."/>
            <person name="Foulon E."/>
            <person name="Grimwood J."/>
            <person name="Gundlach H."/>
            <person name="Henrissat B."/>
            <person name="Napoli C."/>
            <person name="McDonald S.M."/>
            <person name="Parker M.S."/>
            <person name="Rombauts S."/>
            <person name="Salamov A."/>
            <person name="Von Dassow P."/>
            <person name="Badger J.H."/>
            <person name="Coutinho P.M."/>
            <person name="Demir E."/>
            <person name="Dubchak I."/>
            <person name="Gentemann C."/>
            <person name="Eikrem W."/>
            <person name="Gready J.E."/>
            <person name="John U."/>
            <person name="Lanier W."/>
            <person name="Lindquist E.A."/>
            <person name="Lucas S."/>
            <person name="Mayer K.F."/>
            <person name="Moreau H."/>
            <person name="Not F."/>
            <person name="Otillar R."/>
            <person name="Panaud O."/>
            <person name="Pangilinan J."/>
            <person name="Paulsen I."/>
            <person name="Piegu B."/>
            <person name="Poliakov A."/>
            <person name="Robbens S."/>
            <person name="Schmutz J."/>
            <person name="Toulza E."/>
            <person name="Wyss T."/>
            <person name="Zelensky A."/>
            <person name="Zhou K."/>
            <person name="Armbrust E.V."/>
            <person name="Bhattacharya D."/>
            <person name="Goodenough U.W."/>
            <person name="Van de Peer Y."/>
            <person name="Grigoriev I.V."/>
        </authorList>
    </citation>
    <scope>NUCLEOTIDE SEQUENCE [LARGE SCALE GENOMIC DNA]</scope>
    <source>
        <strain evidence="20">RCC299 / NOUM17</strain>
    </source>
</reference>
<keyword evidence="20" id="KW-1185">Reference proteome</keyword>
<dbReference type="SUPFAM" id="SSF51735">
    <property type="entry name" value="NAD(P)-binding Rossmann-fold domains"/>
    <property type="match status" value="1"/>
</dbReference>
<dbReference type="GO" id="GO:0009088">
    <property type="term" value="P:threonine biosynthetic process"/>
    <property type="evidence" value="ECO:0007669"/>
    <property type="project" value="UniProtKB-UniPathway"/>
</dbReference>
<dbReference type="KEGG" id="mis:MICPUN_95208"/>
<dbReference type="GO" id="GO:0050661">
    <property type="term" value="F:NADP binding"/>
    <property type="evidence" value="ECO:0007669"/>
    <property type="project" value="InterPro"/>
</dbReference>
<keyword evidence="7 12" id="KW-0791">Threonine biosynthesis</keyword>
<comment type="cofactor">
    <cofactor evidence="1">
        <name>a metal cation</name>
        <dbReference type="ChEBI" id="CHEBI:25213"/>
    </cofactor>
</comment>
<evidence type="ECO:0000256" key="4">
    <source>
        <dbReference type="ARBA" id="ARBA00006753"/>
    </source>
</evidence>
<evidence type="ECO:0000259" key="17">
    <source>
        <dbReference type="Pfam" id="PF00742"/>
    </source>
</evidence>
<evidence type="ECO:0000256" key="6">
    <source>
        <dbReference type="ARBA" id="ARBA00022605"/>
    </source>
</evidence>
<evidence type="ECO:0000256" key="13">
    <source>
        <dbReference type="PIRSR" id="PIRSR036497-1"/>
    </source>
</evidence>
<dbReference type="FunFam" id="3.30.360.10:FF:000006">
    <property type="entry name" value="Bifunctional aspartokinase/homoserine dehydrogenase"/>
    <property type="match status" value="1"/>
</dbReference>
<dbReference type="GeneID" id="8246953"/>
<dbReference type="GO" id="GO:0004412">
    <property type="term" value="F:homoserine dehydrogenase activity"/>
    <property type="evidence" value="ECO:0007669"/>
    <property type="project" value="UniProtKB-EC"/>
</dbReference>
<dbReference type="eggNOG" id="ENOG502QQBK">
    <property type="taxonomic scope" value="Eukaryota"/>
</dbReference>
<feature type="domain" description="Aspartate/homoserine dehydrogenase NAD-binding" evidence="18">
    <location>
        <begin position="12"/>
        <end position="167"/>
    </location>
</feature>
<comment type="similarity">
    <text evidence="4 12 16">Belongs to the homoserine dehydrogenase family.</text>
</comment>
<evidence type="ECO:0000256" key="1">
    <source>
        <dbReference type="ARBA" id="ARBA00001920"/>
    </source>
</evidence>
<dbReference type="PANTHER" id="PTHR43070:SF5">
    <property type="entry name" value="HOMOSERINE DEHYDROGENASE"/>
    <property type="match status" value="1"/>
</dbReference>
<evidence type="ECO:0000256" key="9">
    <source>
        <dbReference type="ARBA" id="ARBA00023002"/>
    </source>
</evidence>
<feature type="binding site" evidence="14">
    <location>
        <begin position="12"/>
        <end position="17"/>
    </location>
    <ligand>
        <name>NADP(+)</name>
        <dbReference type="ChEBI" id="CHEBI:58349"/>
    </ligand>
</feature>
<evidence type="ECO:0000256" key="16">
    <source>
        <dbReference type="RuleBase" id="RU004171"/>
    </source>
</evidence>
<name>C1FI52_MICCC</name>
<feature type="binding site" evidence="14">
    <location>
        <position position="140"/>
    </location>
    <ligand>
        <name>NADPH</name>
        <dbReference type="ChEBI" id="CHEBI:57783"/>
    </ligand>
</feature>
<proteinExistence type="inferred from homology"/>
<evidence type="ECO:0000313" key="19">
    <source>
        <dbReference type="EMBL" id="ACO69662.1"/>
    </source>
</evidence>
<feature type="active site" description="Proton donor" evidence="13">
    <location>
        <position position="245"/>
    </location>
</feature>
<dbReference type="InterPro" id="IPR011147">
    <property type="entry name" value="Bifunc_Aspkin/hSer_DH"/>
</dbReference>
<dbReference type="PROSITE" id="PS01042">
    <property type="entry name" value="HOMOSER_DHGENASE"/>
    <property type="match status" value="1"/>
</dbReference>
<dbReference type="InterPro" id="IPR001342">
    <property type="entry name" value="HDH_cat"/>
</dbReference>
<feature type="binding site" evidence="14">
    <location>
        <position position="116"/>
    </location>
    <ligand>
        <name>NADPH</name>
        <dbReference type="ChEBI" id="CHEBI:57783"/>
    </ligand>
</feature>
<evidence type="ECO:0000256" key="15">
    <source>
        <dbReference type="RuleBase" id="RU000579"/>
    </source>
</evidence>
<dbReference type="Gene3D" id="3.40.50.720">
    <property type="entry name" value="NAD(P)-binding Rossmann-like Domain"/>
    <property type="match status" value="1"/>
</dbReference>
<dbReference type="InParanoid" id="C1FI52"/>
<organism evidence="19 20">
    <name type="scientific">Micromonas commoda (strain RCC299 / NOUM17 / CCMP2709)</name>
    <name type="common">Picoplanktonic green alga</name>
    <dbReference type="NCBI Taxonomy" id="296587"/>
    <lineage>
        <taxon>Eukaryota</taxon>
        <taxon>Viridiplantae</taxon>
        <taxon>Chlorophyta</taxon>
        <taxon>Mamiellophyceae</taxon>
        <taxon>Mamiellales</taxon>
        <taxon>Mamiellaceae</taxon>
        <taxon>Micromonas</taxon>
    </lineage>
</organism>
<dbReference type="GO" id="GO:0009090">
    <property type="term" value="P:homoserine biosynthetic process"/>
    <property type="evidence" value="ECO:0007669"/>
    <property type="project" value="TreeGrafter"/>
</dbReference>
<dbReference type="SUPFAM" id="SSF55347">
    <property type="entry name" value="Glyceraldehyde-3-phosphate dehydrogenase-like, C-terminal domain"/>
    <property type="match status" value="1"/>
</dbReference>
<evidence type="ECO:0000256" key="10">
    <source>
        <dbReference type="ARBA" id="ARBA00023167"/>
    </source>
</evidence>
<keyword evidence="9 12" id="KW-0560">Oxidoreductase</keyword>
<dbReference type="EMBL" id="CP001576">
    <property type="protein sequence ID" value="ACO69662.1"/>
    <property type="molecule type" value="Genomic_DNA"/>
</dbReference>
<evidence type="ECO:0000256" key="7">
    <source>
        <dbReference type="ARBA" id="ARBA00022697"/>
    </source>
</evidence>
<dbReference type="STRING" id="296587.C1FI52"/>
<keyword evidence="10 12" id="KW-0486">Methionine biosynthesis</keyword>
<comment type="pathway">
    <text evidence="2 15">Amino-acid biosynthesis; L-threonine biosynthesis; L-threonine from L-aspartate: step 3/5.</text>
</comment>
<dbReference type="Gene3D" id="3.30.360.10">
    <property type="entry name" value="Dihydrodipicolinate Reductase, domain 2"/>
    <property type="match status" value="1"/>
</dbReference>
<dbReference type="UniPathway" id="UPA00051">
    <property type="reaction ID" value="UER00465"/>
</dbReference>
<dbReference type="RefSeq" id="XP_002508404.1">
    <property type="nucleotide sequence ID" value="XM_002508358.1"/>
</dbReference>
<evidence type="ECO:0000256" key="11">
    <source>
        <dbReference type="ARBA" id="ARBA00048841"/>
    </source>
</evidence>
<evidence type="ECO:0000313" key="20">
    <source>
        <dbReference type="Proteomes" id="UP000002009"/>
    </source>
</evidence>
<dbReference type="Pfam" id="PF03447">
    <property type="entry name" value="NAD_binding_3"/>
    <property type="match status" value="1"/>
</dbReference>
<dbReference type="OMA" id="CEYLQKA"/>
<feature type="domain" description="Homoserine dehydrogenase catalytic" evidence="17">
    <location>
        <begin position="175"/>
        <end position="377"/>
    </location>
</feature>
<keyword evidence="8 12" id="KW-0521">NADP</keyword>
<dbReference type="Proteomes" id="UP000002009">
    <property type="component" value="Chromosome 10"/>
</dbReference>
<dbReference type="OrthoDB" id="67851at2759"/>
<dbReference type="EC" id="1.1.1.3" evidence="5 12"/>
<comment type="pathway">
    <text evidence="3 15">Amino-acid biosynthesis; L-methionine biosynthesis via de novo pathway; L-homoserine from L-aspartate: step 3/3.</text>
</comment>
<dbReference type="PANTHER" id="PTHR43070">
    <property type="match status" value="1"/>
</dbReference>
<evidence type="ECO:0000256" key="12">
    <source>
        <dbReference type="PIRNR" id="PIRNR036497"/>
    </source>
</evidence>
<evidence type="ECO:0000256" key="5">
    <source>
        <dbReference type="ARBA" id="ARBA00013213"/>
    </source>
</evidence>
<evidence type="ECO:0000256" key="3">
    <source>
        <dbReference type="ARBA" id="ARBA00005062"/>
    </source>
</evidence>
<gene>
    <name evidence="19" type="ORF">MICPUN_95208</name>
</gene>
<sequence length="390" mass="40413">MKTVPLHVGFVGTGLIGKATLKQVGAHAPSLLATGGLDLRIAACADSKHMILASSADGMNPDAVDAAVGDRAVAEWDAGALAAETPVAADLDALVEKIVAHARATPDGAAVIVDNTSSDAVADRYGEWLAQGVHVVTPNKKANSGDLQRFRRFRAVADESGARWLYEGTIGAGLPVVSTLRTLRASGDRVRSVQGIFSGTMSFLFNTWDVGAGQPFSEVVLAAKKAGYTEPDPRDDLNGLDVARKVVIAARESGVDLALDDVDVQSLVPAELEDCDVAEYERRLPEFDGVIAEQAAAAAAEGKVLRFVGKVDAEKGTGSVELAKFDASHPFAGLQGADNILEISTARYSDEMSSTPLIIRGPGAGAQVTAGGVFGDLCKLGAVLGARVPV</sequence>
<comment type="catalytic activity">
    <reaction evidence="11">
        <text>L-homoserine + NADP(+) = L-aspartate 4-semialdehyde + NADPH + H(+)</text>
        <dbReference type="Rhea" id="RHEA:15761"/>
        <dbReference type="ChEBI" id="CHEBI:15378"/>
        <dbReference type="ChEBI" id="CHEBI:57476"/>
        <dbReference type="ChEBI" id="CHEBI:57783"/>
        <dbReference type="ChEBI" id="CHEBI:58349"/>
        <dbReference type="ChEBI" id="CHEBI:537519"/>
        <dbReference type="EC" id="1.1.1.3"/>
    </reaction>
    <physiologicalReaction direction="right-to-left" evidence="11">
        <dbReference type="Rhea" id="RHEA:15763"/>
    </physiologicalReaction>
</comment>
<dbReference type="InterPro" id="IPR022697">
    <property type="entry name" value="HDH_short"/>
</dbReference>